<reference evidence="1" key="1">
    <citation type="submission" date="2020-05" db="EMBL/GenBank/DDBJ databases">
        <title>WGS assembly of Panicum virgatum.</title>
        <authorList>
            <person name="Lovell J.T."/>
            <person name="Jenkins J."/>
            <person name="Shu S."/>
            <person name="Juenger T.E."/>
            <person name="Schmutz J."/>
        </authorList>
    </citation>
    <scope>NUCLEOTIDE SEQUENCE</scope>
    <source>
        <strain evidence="1">AP13</strain>
    </source>
</reference>
<protein>
    <submittedName>
        <fullName evidence="1">Uncharacterized protein</fullName>
    </submittedName>
</protein>
<proteinExistence type="predicted"/>
<keyword evidence="2" id="KW-1185">Reference proteome</keyword>
<organism evidence="1 2">
    <name type="scientific">Panicum virgatum</name>
    <name type="common">Blackwell switchgrass</name>
    <dbReference type="NCBI Taxonomy" id="38727"/>
    <lineage>
        <taxon>Eukaryota</taxon>
        <taxon>Viridiplantae</taxon>
        <taxon>Streptophyta</taxon>
        <taxon>Embryophyta</taxon>
        <taxon>Tracheophyta</taxon>
        <taxon>Spermatophyta</taxon>
        <taxon>Magnoliopsida</taxon>
        <taxon>Liliopsida</taxon>
        <taxon>Poales</taxon>
        <taxon>Poaceae</taxon>
        <taxon>PACMAD clade</taxon>
        <taxon>Panicoideae</taxon>
        <taxon>Panicodae</taxon>
        <taxon>Paniceae</taxon>
        <taxon>Panicinae</taxon>
        <taxon>Panicum</taxon>
        <taxon>Panicum sect. Hiantes</taxon>
    </lineage>
</organism>
<evidence type="ECO:0000313" key="2">
    <source>
        <dbReference type="Proteomes" id="UP000823388"/>
    </source>
</evidence>
<comment type="caution">
    <text evidence="1">The sequence shown here is derived from an EMBL/GenBank/DDBJ whole genome shotgun (WGS) entry which is preliminary data.</text>
</comment>
<dbReference type="AlphaFoldDB" id="A0A8T0XK32"/>
<evidence type="ECO:0000313" key="1">
    <source>
        <dbReference type="EMBL" id="KAG2661832.1"/>
    </source>
</evidence>
<gene>
    <name evidence="1" type="ORF">PVAP13_1KG111307</name>
</gene>
<sequence length="126" mass="12702">MVGSGRATYGTTGDGWVAGADTVEAPAAVVRAPCRAGDLASRSVAALLVVFLPVGHGRDPAAPQVARGGIEIPASGGRSMMCRPLAPLQLTAAIDRWCGLPPGAAPTIWRERSIDLAGERVGSTGG</sequence>
<dbReference type="EMBL" id="CM029037">
    <property type="protein sequence ID" value="KAG2661832.1"/>
    <property type="molecule type" value="Genomic_DNA"/>
</dbReference>
<accession>A0A8T0XK32</accession>
<name>A0A8T0XK32_PANVG</name>
<dbReference type="Proteomes" id="UP000823388">
    <property type="component" value="Chromosome 1K"/>
</dbReference>